<dbReference type="FunFam" id="1.10.390.10:FF:000006">
    <property type="entry name" value="Puromycin-sensitive aminopeptidase"/>
    <property type="match status" value="1"/>
</dbReference>
<comment type="subcellular location">
    <subcellularLocation>
        <location evidence="1">Cell membrane</location>
        <topology evidence="1">Lipid-anchor</topology>
        <topology evidence="1">GPI-anchor</topology>
    </subcellularLocation>
</comment>
<evidence type="ECO:0000256" key="8">
    <source>
        <dbReference type="ARBA" id="ARBA00022729"/>
    </source>
</evidence>
<reference evidence="19 20" key="1">
    <citation type="submission" date="2023-03" db="EMBL/GenBank/DDBJ databases">
        <title>High recombination rates correlate with genetic variation in Cardiocondyla obscurior ants.</title>
        <authorList>
            <person name="Errbii M."/>
        </authorList>
    </citation>
    <scope>NUCLEOTIDE SEQUENCE [LARGE SCALE GENOMIC DNA]</scope>
    <source>
        <strain evidence="19">Alpha-2009</strain>
        <tissue evidence="19">Whole body</tissue>
    </source>
</reference>
<dbReference type="InterPro" id="IPR034016">
    <property type="entry name" value="M1_APN-typ"/>
</dbReference>
<accession>A0AAW2H144</accession>
<evidence type="ECO:0000256" key="7">
    <source>
        <dbReference type="ARBA" id="ARBA00022723"/>
    </source>
</evidence>
<evidence type="ECO:0000256" key="12">
    <source>
        <dbReference type="ARBA" id="ARBA00023136"/>
    </source>
</evidence>
<keyword evidence="12" id="KW-0472">Membrane</keyword>
<evidence type="ECO:0000256" key="9">
    <source>
        <dbReference type="ARBA" id="ARBA00022801"/>
    </source>
</evidence>
<keyword evidence="4" id="KW-1003">Cell membrane</keyword>
<evidence type="ECO:0000256" key="11">
    <source>
        <dbReference type="ARBA" id="ARBA00023049"/>
    </source>
</evidence>
<dbReference type="FunFam" id="2.60.40.1910:FF:000008">
    <property type="entry name" value="Aminopeptidase"/>
    <property type="match status" value="1"/>
</dbReference>
<evidence type="ECO:0000256" key="3">
    <source>
        <dbReference type="ARBA" id="ARBA00022438"/>
    </source>
</evidence>
<sequence length="298" mass="34479">MLYQEGISTRGSKQRVGVVVSHELAHQWFGNLVTPSWWTDLWLNEGFASYIEYIGMDAVEPTWKALEQFVVHELQNVFSLDALESSHPISIEVGHPDEIGEIFDKISYGKGASIIRMMDHFLTTEVFKRGLTNYLNSKAYQSAEQNDLWCALTKQAHKDKVLDPSVTVKEIMDTWTLQTGFPVVTVTRNYNNNSITLTQERFLLRNSGTMVTSDAEPLWWIPITYTSEKQLNFTNTRPTKWMKAERSIILNDIDADPTQWVLFNVQETGNYILILMKYSQNKITLYLKYVRTFCNRIL</sequence>
<evidence type="ECO:0000313" key="20">
    <source>
        <dbReference type="Proteomes" id="UP001430953"/>
    </source>
</evidence>
<evidence type="ECO:0000256" key="13">
    <source>
        <dbReference type="ARBA" id="ARBA00023180"/>
    </source>
</evidence>
<dbReference type="InterPro" id="IPR001930">
    <property type="entry name" value="Peptidase_M1"/>
</dbReference>
<dbReference type="PANTHER" id="PTHR11533">
    <property type="entry name" value="PROTEASE M1 ZINC METALLOPROTEASE"/>
    <property type="match status" value="1"/>
</dbReference>
<keyword evidence="20" id="KW-1185">Reference proteome</keyword>
<feature type="domain" description="Peptidase M1 membrane alanine aminopeptidase" evidence="18">
    <location>
        <begin position="1"/>
        <end position="175"/>
    </location>
</feature>
<dbReference type="Gene3D" id="2.60.40.1910">
    <property type="match status" value="1"/>
</dbReference>
<evidence type="ECO:0000256" key="16">
    <source>
        <dbReference type="PIRSR" id="PIRSR634016-3"/>
    </source>
</evidence>
<keyword evidence="7 16" id="KW-0479">Metal-binding</keyword>
<feature type="binding site" evidence="16">
    <location>
        <position position="22"/>
    </location>
    <ligand>
        <name>Zn(2+)</name>
        <dbReference type="ChEBI" id="CHEBI:29105"/>
        <note>catalytic</note>
    </ligand>
</feature>
<comment type="caution">
    <text evidence="19">The sequence shown here is derived from an EMBL/GenBank/DDBJ whole genome shotgun (WGS) entry which is preliminary data.</text>
</comment>
<dbReference type="GO" id="GO:0070006">
    <property type="term" value="F:metalloaminopeptidase activity"/>
    <property type="evidence" value="ECO:0007669"/>
    <property type="project" value="TreeGrafter"/>
</dbReference>
<dbReference type="Gene3D" id="1.10.390.10">
    <property type="entry name" value="Neutral Protease Domain 2"/>
    <property type="match status" value="1"/>
</dbReference>
<proteinExistence type="inferred from homology"/>
<dbReference type="CDD" id="cd09601">
    <property type="entry name" value="M1_APN-Q_like"/>
    <property type="match status" value="1"/>
</dbReference>
<keyword evidence="6" id="KW-0645">Protease</keyword>
<dbReference type="InterPro" id="IPR014782">
    <property type="entry name" value="Peptidase_M1_dom"/>
</dbReference>
<keyword evidence="3" id="KW-0031">Aminopeptidase</keyword>
<dbReference type="GO" id="GO:0043171">
    <property type="term" value="P:peptide catabolic process"/>
    <property type="evidence" value="ECO:0007669"/>
    <property type="project" value="TreeGrafter"/>
</dbReference>
<evidence type="ECO:0000256" key="4">
    <source>
        <dbReference type="ARBA" id="ARBA00022475"/>
    </source>
</evidence>
<evidence type="ECO:0000256" key="2">
    <source>
        <dbReference type="ARBA" id="ARBA00010136"/>
    </source>
</evidence>
<comment type="similarity">
    <text evidence="2">Belongs to the peptidase M1 family.</text>
</comment>
<dbReference type="PRINTS" id="PR00756">
    <property type="entry name" value="ALADIPTASE"/>
</dbReference>
<keyword evidence="11" id="KW-0482">Metalloprotease</keyword>
<dbReference type="GO" id="GO:0005737">
    <property type="term" value="C:cytoplasm"/>
    <property type="evidence" value="ECO:0007669"/>
    <property type="project" value="TreeGrafter"/>
</dbReference>
<name>A0AAW2H144_9HYME</name>
<dbReference type="AlphaFoldDB" id="A0AAW2H144"/>
<feature type="active site" description="Proton acceptor" evidence="15">
    <location>
        <position position="23"/>
    </location>
</feature>
<evidence type="ECO:0000256" key="17">
    <source>
        <dbReference type="PIRSR" id="PIRSR634016-4"/>
    </source>
</evidence>
<keyword evidence="8" id="KW-0732">Signal</keyword>
<dbReference type="EMBL" id="JADYXP020000001">
    <property type="protein sequence ID" value="KAL0133290.1"/>
    <property type="molecule type" value="Genomic_DNA"/>
</dbReference>
<dbReference type="GO" id="GO:0005615">
    <property type="term" value="C:extracellular space"/>
    <property type="evidence" value="ECO:0007669"/>
    <property type="project" value="TreeGrafter"/>
</dbReference>
<keyword evidence="5" id="KW-0336">GPI-anchor</keyword>
<evidence type="ECO:0000256" key="15">
    <source>
        <dbReference type="PIRSR" id="PIRSR634016-1"/>
    </source>
</evidence>
<protein>
    <recommendedName>
        <fullName evidence="18">Peptidase M1 membrane alanine aminopeptidase domain-containing protein</fullName>
    </recommendedName>
</protein>
<evidence type="ECO:0000256" key="1">
    <source>
        <dbReference type="ARBA" id="ARBA00004609"/>
    </source>
</evidence>
<feature type="site" description="Transition state stabilizer" evidence="17">
    <location>
        <position position="108"/>
    </location>
</feature>
<keyword evidence="9" id="KW-0378">Hydrolase</keyword>
<evidence type="ECO:0000256" key="14">
    <source>
        <dbReference type="ARBA" id="ARBA00023288"/>
    </source>
</evidence>
<evidence type="ECO:0000256" key="6">
    <source>
        <dbReference type="ARBA" id="ARBA00022670"/>
    </source>
</evidence>
<feature type="binding site" evidence="16">
    <location>
        <position position="45"/>
    </location>
    <ligand>
        <name>Zn(2+)</name>
        <dbReference type="ChEBI" id="CHEBI:29105"/>
        <note>catalytic</note>
    </ligand>
</feature>
<dbReference type="GO" id="GO:0005886">
    <property type="term" value="C:plasma membrane"/>
    <property type="evidence" value="ECO:0007669"/>
    <property type="project" value="UniProtKB-SubCell"/>
</dbReference>
<dbReference type="Pfam" id="PF01433">
    <property type="entry name" value="Peptidase_M1"/>
    <property type="match status" value="1"/>
</dbReference>
<feature type="binding site" evidence="16">
    <location>
        <position position="26"/>
    </location>
    <ligand>
        <name>Zn(2+)</name>
        <dbReference type="ChEBI" id="CHEBI:29105"/>
        <note>catalytic</note>
    </ligand>
</feature>
<dbReference type="GO" id="GO:0042277">
    <property type="term" value="F:peptide binding"/>
    <property type="evidence" value="ECO:0007669"/>
    <property type="project" value="TreeGrafter"/>
</dbReference>
<comment type="cofactor">
    <cofactor evidence="16">
        <name>Zn(2+)</name>
        <dbReference type="ChEBI" id="CHEBI:29105"/>
    </cofactor>
    <text evidence="16">Binds 1 zinc ion per subunit.</text>
</comment>
<evidence type="ECO:0000259" key="18">
    <source>
        <dbReference type="Pfam" id="PF01433"/>
    </source>
</evidence>
<dbReference type="InterPro" id="IPR050344">
    <property type="entry name" value="Peptidase_M1_aminopeptidases"/>
</dbReference>
<dbReference type="Proteomes" id="UP001430953">
    <property type="component" value="Unassembled WGS sequence"/>
</dbReference>
<keyword evidence="10 16" id="KW-0862">Zinc</keyword>
<keyword evidence="13" id="KW-0325">Glycoprotein</keyword>
<organism evidence="19 20">
    <name type="scientific">Cardiocondyla obscurior</name>
    <dbReference type="NCBI Taxonomy" id="286306"/>
    <lineage>
        <taxon>Eukaryota</taxon>
        <taxon>Metazoa</taxon>
        <taxon>Ecdysozoa</taxon>
        <taxon>Arthropoda</taxon>
        <taxon>Hexapoda</taxon>
        <taxon>Insecta</taxon>
        <taxon>Pterygota</taxon>
        <taxon>Neoptera</taxon>
        <taxon>Endopterygota</taxon>
        <taxon>Hymenoptera</taxon>
        <taxon>Apocrita</taxon>
        <taxon>Aculeata</taxon>
        <taxon>Formicoidea</taxon>
        <taxon>Formicidae</taxon>
        <taxon>Myrmicinae</taxon>
        <taxon>Cardiocondyla</taxon>
    </lineage>
</organism>
<dbReference type="GO" id="GO:0008270">
    <property type="term" value="F:zinc ion binding"/>
    <property type="evidence" value="ECO:0007669"/>
    <property type="project" value="InterPro"/>
</dbReference>
<evidence type="ECO:0000313" key="19">
    <source>
        <dbReference type="EMBL" id="KAL0133290.1"/>
    </source>
</evidence>
<dbReference type="PANTHER" id="PTHR11533:SF294">
    <property type="entry name" value="THYROTROPIN-RELEASING HORMONE-DEGRADING ECTOENZYME"/>
    <property type="match status" value="1"/>
</dbReference>
<evidence type="ECO:0000256" key="5">
    <source>
        <dbReference type="ARBA" id="ARBA00022622"/>
    </source>
</evidence>
<dbReference type="InterPro" id="IPR027268">
    <property type="entry name" value="Peptidase_M4/M1_CTD_sf"/>
</dbReference>
<dbReference type="GO" id="GO:0006508">
    <property type="term" value="P:proteolysis"/>
    <property type="evidence" value="ECO:0007669"/>
    <property type="project" value="UniProtKB-KW"/>
</dbReference>
<gene>
    <name evidence="19" type="ORF">PUN28_000803</name>
</gene>
<evidence type="ECO:0000256" key="10">
    <source>
        <dbReference type="ARBA" id="ARBA00022833"/>
    </source>
</evidence>
<dbReference type="GO" id="GO:0098552">
    <property type="term" value="C:side of membrane"/>
    <property type="evidence" value="ECO:0007669"/>
    <property type="project" value="UniProtKB-KW"/>
</dbReference>
<keyword evidence="14" id="KW-0449">Lipoprotein</keyword>
<dbReference type="SUPFAM" id="SSF55486">
    <property type="entry name" value="Metalloproteases ('zincins'), catalytic domain"/>
    <property type="match status" value="1"/>
</dbReference>